<keyword evidence="7" id="KW-1185">Reference proteome</keyword>
<proteinExistence type="predicted"/>
<dbReference type="InterPro" id="IPR005592">
    <property type="entry name" value="Mono/diacylglycerol_lipase_N"/>
</dbReference>
<dbReference type="PANTHER" id="PTHR46640:SF1">
    <property type="entry name" value="FUNGAL LIPASE-LIKE DOMAIN-CONTAINING PROTEIN-RELATED"/>
    <property type="match status" value="1"/>
</dbReference>
<keyword evidence="1 3" id="KW-0732">Signal</keyword>
<evidence type="ECO:0000259" key="5">
    <source>
        <dbReference type="Pfam" id="PF03893"/>
    </source>
</evidence>
<dbReference type="GO" id="GO:0016042">
    <property type="term" value="P:lipid catabolic process"/>
    <property type="evidence" value="ECO:0007669"/>
    <property type="project" value="InterPro"/>
</dbReference>
<dbReference type="Pfam" id="PF03893">
    <property type="entry name" value="Lipase3_N"/>
    <property type="match status" value="1"/>
</dbReference>
<name>A0A9P4JBV8_9PLEO</name>
<organism evidence="6 7">
    <name type="scientific">Delitschia confertaspora ATCC 74209</name>
    <dbReference type="NCBI Taxonomy" id="1513339"/>
    <lineage>
        <taxon>Eukaryota</taxon>
        <taxon>Fungi</taxon>
        <taxon>Dikarya</taxon>
        <taxon>Ascomycota</taxon>
        <taxon>Pezizomycotina</taxon>
        <taxon>Dothideomycetes</taxon>
        <taxon>Pleosporomycetidae</taxon>
        <taxon>Pleosporales</taxon>
        <taxon>Delitschiaceae</taxon>
        <taxon>Delitschia</taxon>
    </lineage>
</organism>
<gene>
    <name evidence="6" type="ORF">GQ43DRAFT_435843</name>
</gene>
<dbReference type="Gene3D" id="3.40.50.1820">
    <property type="entry name" value="alpha/beta hydrolase"/>
    <property type="match status" value="1"/>
</dbReference>
<evidence type="ECO:0000259" key="4">
    <source>
        <dbReference type="Pfam" id="PF01764"/>
    </source>
</evidence>
<dbReference type="GO" id="GO:0016787">
    <property type="term" value="F:hydrolase activity"/>
    <property type="evidence" value="ECO:0007669"/>
    <property type="project" value="UniProtKB-KW"/>
</dbReference>
<accession>A0A9P4JBV8</accession>
<sequence length="303" mass="32503">MVASRYLTLAVAALAGTAFAVPVDVEKRAIDTTVFDRLKFFSQYAAASYCKGNNNSTNTKITCPAGNCPDVQAANTHTVSEFENSILTDVTGFVAYDTTNQLIVVSFRGSSSIRNWLTDLNFPVVVSDICKNCSVSTGFWTSWSEARKNVLAAVDIARALYPTYKIVVTGHSLGGALADLAAGTLRANGLNVDLYTYGAPKVGLAGISNFLSDASKGASYRVTHLNDPVPRLPPALLGYRHVSPEYYIATGNDVLPSANDVTKYEGINNQLGNEKDTEFDTSAHTWYFGPISSCGEGGFEFKA</sequence>
<feature type="domain" description="Mono-/di-acylglycerol lipase N-terminal" evidence="5">
    <location>
        <begin position="10"/>
        <end position="75"/>
    </location>
</feature>
<dbReference type="InterPro" id="IPR002921">
    <property type="entry name" value="Fungal_lipase-type"/>
</dbReference>
<evidence type="ECO:0000256" key="1">
    <source>
        <dbReference type="ARBA" id="ARBA00022729"/>
    </source>
</evidence>
<protein>
    <submittedName>
        <fullName evidence="6">Alpha/beta-hydrolase</fullName>
    </submittedName>
</protein>
<dbReference type="CDD" id="cd00519">
    <property type="entry name" value="Lipase_3"/>
    <property type="match status" value="1"/>
</dbReference>
<evidence type="ECO:0000256" key="3">
    <source>
        <dbReference type="SAM" id="SignalP"/>
    </source>
</evidence>
<keyword evidence="2" id="KW-0378">Hydrolase</keyword>
<dbReference type="Proteomes" id="UP000799536">
    <property type="component" value="Unassembled WGS sequence"/>
</dbReference>
<dbReference type="InterPro" id="IPR029058">
    <property type="entry name" value="AB_hydrolase_fold"/>
</dbReference>
<reference evidence="6" key="1">
    <citation type="journal article" date="2020" name="Stud. Mycol.">
        <title>101 Dothideomycetes genomes: a test case for predicting lifestyles and emergence of pathogens.</title>
        <authorList>
            <person name="Haridas S."/>
            <person name="Albert R."/>
            <person name="Binder M."/>
            <person name="Bloem J."/>
            <person name="Labutti K."/>
            <person name="Salamov A."/>
            <person name="Andreopoulos B."/>
            <person name="Baker S."/>
            <person name="Barry K."/>
            <person name="Bills G."/>
            <person name="Bluhm B."/>
            <person name="Cannon C."/>
            <person name="Castanera R."/>
            <person name="Culley D."/>
            <person name="Daum C."/>
            <person name="Ezra D."/>
            <person name="Gonzalez J."/>
            <person name="Henrissat B."/>
            <person name="Kuo A."/>
            <person name="Liang C."/>
            <person name="Lipzen A."/>
            <person name="Lutzoni F."/>
            <person name="Magnuson J."/>
            <person name="Mondo S."/>
            <person name="Nolan M."/>
            <person name="Ohm R."/>
            <person name="Pangilinan J."/>
            <person name="Park H.-J."/>
            <person name="Ramirez L."/>
            <person name="Alfaro M."/>
            <person name="Sun H."/>
            <person name="Tritt A."/>
            <person name="Yoshinaga Y."/>
            <person name="Zwiers L.-H."/>
            <person name="Turgeon B."/>
            <person name="Goodwin S."/>
            <person name="Spatafora J."/>
            <person name="Crous P."/>
            <person name="Grigoriev I."/>
        </authorList>
    </citation>
    <scope>NUCLEOTIDE SEQUENCE</scope>
    <source>
        <strain evidence="6">ATCC 74209</strain>
    </source>
</reference>
<feature type="chain" id="PRO_5040512871" evidence="3">
    <location>
        <begin position="21"/>
        <end position="303"/>
    </location>
</feature>
<evidence type="ECO:0000313" key="7">
    <source>
        <dbReference type="Proteomes" id="UP000799536"/>
    </source>
</evidence>
<dbReference type="OrthoDB" id="426718at2759"/>
<dbReference type="EMBL" id="ML994351">
    <property type="protein sequence ID" value="KAF2196636.1"/>
    <property type="molecule type" value="Genomic_DNA"/>
</dbReference>
<evidence type="ECO:0000313" key="6">
    <source>
        <dbReference type="EMBL" id="KAF2196636.1"/>
    </source>
</evidence>
<feature type="domain" description="Fungal lipase-type" evidence="4">
    <location>
        <begin position="104"/>
        <end position="235"/>
    </location>
</feature>
<dbReference type="SUPFAM" id="SSF53474">
    <property type="entry name" value="alpha/beta-Hydrolases"/>
    <property type="match status" value="1"/>
</dbReference>
<dbReference type="InterPro" id="IPR051299">
    <property type="entry name" value="AB_hydrolase_lip/est"/>
</dbReference>
<dbReference type="Pfam" id="PF01764">
    <property type="entry name" value="Lipase_3"/>
    <property type="match status" value="1"/>
</dbReference>
<dbReference type="AlphaFoldDB" id="A0A9P4JBV8"/>
<dbReference type="PANTHER" id="PTHR46640">
    <property type="entry name" value="TRIACYLGLYCEROL LIPASE, PUTATIVE (AFU_ORTHOLOGUE AFUA_6G06510)-RELATED"/>
    <property type="match status" value="1"/>
</dbReference>
<feature type="signal peptide" evidence="3">
    <location>
        <begin position="1"/>
        <end position="20"/>
    </location>
</feature>
<comment type="caution">
    <text evidence="6">The sequence shown here is derived from an EMBL/GenBank/DDBJ whole genome shotgun (WGS) entry which is preliminary data.</text>
</comment>
<evidence type="ECO:0000256" key="2">
    <source>
        <dbReference type="ARBA" id="ARBA00022801"/>
    </source>
</evidence>